<dbReference type="InterPro" id="IPR019004">
    <property type="entry name" value="YqeY/Aim41"/>
</dbReference>
<evidence type="ECO:0000256" key="1">
    <source>
        <dbReference type="SAM" id="Coils"/>
    </source>
</evidence>
<sequence>MSDPTILERLQADMTAAMKAKDADTLGTLRMLKSALMEAKTRKPKDATLSADEEIEVLQRYAKKRREAIEELKKLGRDDLAAREEVEIVVTTRYLPLAISEDELRAIVKAAVVSTGALSPREMGKVVSAVMPQVRGRTEGGTVARLVKEALGG</sequence>
<dbReference type="InterPro" id="IPR023168">
    <property type="entry name" value="GatB_Yqey_C_2"/>
</dbReference>
<dbReference type="Gene3D" id="1.10.10.410">
    <property type="match status" value="1"/>
</dbReference>
<dbReference type="Gene3D" id="1.10.1510.10">
    <property type="entry name" value="Uncharacterised protein YqeY/AIM41 PF09424, N-terminal domain"/>
    <property type="match status" value="1"/>
</dbReference>
<dbReference type="EMBL" id="JABFRW010000151">
    <property type="protein sequence ID" value="NOT34866.1"/>
    <property type="molecule type" value="Genomic_DNA"/>
</dbReference>
<evidence type="ECO:0000313" key="3">
    <source>
        <dbReference type="Proteomes" id="UP000580839"/>
    </source>
</evidence>
<dbReference type="AlphaFoldDB" id="A0A849SJT9"/>
<protein>
    <submittedName>
        <fullName evidence="2">GatB/YqeY domain-containing protein</fullName>
    </submittedName>
</protein>
<comment type="caution">
    <text evidence="2">The sequence shown here is derived from an EMBL/GenBank/DDBJ whole genome shotgun (WGS) entry which is preliminary data.</text>
</comment>
<dbReference type="InterPro" id="IPR003789">
    <property type="entry name" value="Asn/Gln_tRNA_amidoTrase-B-like"/>
</dbReference>
<dbReference type="Pfam" id="PF09424">
    <property type="entry name" value="YqeY"/>
    <property type="match status" value="1"/>
</dbReference>
<accession>A0A849SJT9</accession>
<keyword evidence="1" id="KW-0175">Coiled coil</keyword>
<reference evidence="2 3" key="1">
    <citation type="submission" date="2020-04" db="EMBL/GenBank/DDBJ databases">
        <title>Metagenomic profiling of ammonia- and methane-oxidizing microorganisms in a Dutch drinking water treatment plant.</title>
        <authorList>
            <person name="Poghosyan L."/>
            <person name="Leucker S."/>
        </authorList>
    </citation>
    <scope>NUCLEOTIDE SEQUENCE [LARGE SCALE GENOMIC DNA]</scope>
    <source>
        <strain evidence="2">S-RSF-IL-03</strain>
    </source>
</reference>
<dbReference type="InterPro" id="IPR042184">
    <property type="entry name" value="YqeY/Aim41_N"/>
</dbReference>
<dbReference type="SUPFAM" id="SSF89095">
    <property type="entry name" value="GatB/YqeY motif"/>
    <property type="match status" value="1"/>
</dbReference>
<dbReference type="GO" id="GO:0016884">
    <property type="term" value="F:carbon-nitrogen ligase activity, with glutamine as amido-N-donor"/>
    <property type="evidence" value="ECO:0007669"/>
    <property type="project" value="InterPro"/>
</dbReference>
<name>A0A849SJT9_UNCEI</name>
<gene>
    <name evidence="2" type="ORF">HOP12_11945</name>
</gene>
<organism evidence="2 3">
    <name type="scientific">Eiseniibacteriota bacterium</name>
    <dbReference type="NCBI Taxonomy" id="2212470"/>
    <lineage>
        <taxon>Bacteria</taxon>
        <taxon>Candidatus Eiseniibacteriota</taxon>
    </lineage>
</organism>
<dbReference type="PANTHER" id="PTHR28055">
    <property type="entry name" value="ALTERED INHERITANCE OF MITOCHONDRIA PROTEIN 41, MITOCHONDRIAL"/>
    <property type="match status" value="1"/>
</dbReference>
<dbReference type="Proteomes" id="UP000580839">
    <property type="component" value="Unassembled WGS sequence"/>
</dbReference>
<dbReference type="PANTHER" id="PTHR28055:SF1">
    <property type="entry name" value="ALTERED INHERITANCE OF MITOCHONDRIA PROTEIN 41, MITOCHONDRIAL"/>
    <property type="match status" value="1"/>
</dbReference>
<evidence type="ECO:0000313" key="2">
    <source>
        <dbReference type="EMBL" id="NOT34866.1"/>
    </source>
</evidence>
<proteinExistence type="predicted"/>
<feature type="coiled-coil region" evidence="1">
    <location>
        <begin position="51"/>
        <end position="78"/>
    </location>
</feature>